<organism evidence="1 2">
    <name type="scientific">Ralstonia phage RSL2</name>
    <dbReference type="NCBI Taxonomy" id="1585840"/>
    <lineage>
        <taxon>Viruses</taxon>
        <taxon>Duplodnaviria</taxon>
        <taxon>Heunggongvirae</taxon>
        <taxon>Uroviricota</taxon>
        <taxon>Caudoviricetes</taxon>
        <taxon>Chimalliviridae</taxon>
        <taxon>Chiangmaivirus</taxon>
        <taxon>Chiangmaivirus RSL2</taxon>
    </lineage>
</organism>
<reference evidence="1 2" key="1">
    <citation type="submission" date="2014-12" db="EMBL/GenBank/DDBJ databases">
        <title>Genome analysis of a novel jumbo phage RSL2 infecting the phytopathogen Ralstonia solanacearum.</title>
        <authorList>
            <person name="Kawasaki T."/>
            <person name="Fujie M."/>
            <person name="Chatchawankanphanich O."/>
            <person name="Ogata H."/>
            <person name="Yamada T."/>
        </authorList>
    </citation>
    <scope>NUCLEOTIDE SEQUENCE [LARGE SCALE GENOMIC DNA]</scope>
    <source>
        <strain evidence="1 2">RSL2</strain>
    </source>
</reference>
<name>A0A0A8J8R2_9CAUD</name>
<dbReference type="GeneID" id="26639505"/>
<dbReference type="KEGG" id="vg:26639505"/>
<evidence type="ECO:0000313" key="1">
    <source>
        <dbReference type="EMBL" id="BAQ02592.1"/>
    </source>
</evidence>
<sequence length="690" mass="73457">MSDPVTSYPFDPTGQAAGNRIVDEQIVVLPPGDRLFQFAMPVFGPFFEEGHSLKLRDINNNVTPLVLGVDYYLSHKFMDASLATMHPIWGSFSFLKPISGVLLATYQTLGGIWTIDQATITEILMNTSQNPRITTWEQVVSRPVDFPVIDHPWNLADMVGMSEIYGVLENFYTAYLASLDPNGGGGGSSIIIDHINNKNNPHQVTAAQTGAYSTLQIDTMLGGYVTTTGTAANSTLFNGKTYAQMLTDVVNVKVTSATSADNATHATNADTATNANALGNKSLAQLMTDVANTKVANAAHADNADHATNADLATNSNQLGGSTLTQVLSAAAAQTSANTTEFNGKTYDQAKADILSGQAADSAMLAGQTLAQIMATLQQATGDATTLDGKSYTDIMNAVVTTKVNNATNADTAANATALGGQTLSQILTSVAGVVPDLAHNSEAVYGYTFDQLVTAIVQSGTYSNALAYLAVDLDIAHGTVQQLNNGGTVDANFNYLFLGSFPIPTTGSSNQYYDPTVTRVSSSFDLFFYFQGSTIRVRADVVINADQTMSMSLYSDEGDVSTILSIGYRSVPSTLLSSDGTKTGMTNEVYVKFAKTSNLRKLGVFQWIKNDFLLDESETLSLYDNTNVKLNTVNWGGMAFTAFEAKLNTNLSNETTNRTNADTAIRTDTQAALDALADQINTLTSTPAA</sequence>
<dbReference type="Proteomes" id="UP000203794">
    <property type="component" value="Segment"/>
</dbReference>
<proteinExistence type="predicted"/>
<dbReference type="EMBL" id="AP014693">
    <property type="protein sequence ID" value="BAQ02592.1"/>
    <property type="molecule type" value="Genomic_DNA"/>
</dbReference>
<keyword evidence="2" id="KW-1185">Reference proteome</keyword>
<dbReference type="RefSeq" id="YP_009212913.1">
    <property type="nucleotide sequence ID" value="NC_028950.1"/>
</dbReference>
<evidence type="ECO:0000313" key="2">
    <source>
        <dbReference type="Proteomes" id="UP000203794"/>
    </source>
</evidence>
<dbReference type="OrthoDB" id="7833at10239"/>
<accession>A0A0A8J8R2</accession>
<protein>
    <submittedName>
        <fullName evidence="1">Uncharacterized protein</fullName>
    </submittedName>
</protein>